<dbReference type="InterPro" id="IPR007712">
    <property type="entry name" value="RelE/ParE_toxin"/>
</dbReference>
<proteinExistence type="predicted"/>
<evidence type="ECO:0008006" key="4">
    <source>
        <dbReference type="Google" id="ProtNLM"/>
    </source>
</evidence>
<dbReference type="SUPFAM" id="SSF143011">
    <property type="entry name" value="RelE-like"/>
    <property type="match status" value="1"/>
</dbReference>
<dbReference type="Pfam" id="PF05016">
    <property type="entry name" value="ParE_toxin"/>
    <property type="match status" value="1"/>
</dbReference>
<reference evidence="2 3" key="1">
    <citation type="submission" date="2017-12" db="EMBL/GenBank/DDBJ databases">
        <title>Characterization of six clinical isolates of Enterochimera gen. nov., a novel genus of the Yersiniaciae family and the three species Enterochimera arupensis sp. nov., Enterochimera coloradensis sp. nov, and Enterochimera californica sp. nov.</title>
        <authorList>
            <person name="Rossi A."/>
            <person name="Fisher M."/>
        </authorList>
    </citation>
    <scope>NUCLEOTIDE SEQUENCE [LARGE SCALE GENOMIC DNA]</scope>
    <source>
        <strain evidence="3">2015-Iso6</strain>
    </source>
</reference>
<evidence type="ECO:0000256" key="1">
    <source>
        <dbReference type="ARBA" id="ARBA00022649"/>
    </source>
</evidence>
<gene>
    <name evidence="2" type="ORF">CYR55_22575</name>
</gene>
<protein>
    <recommendedName>
        <fullName evidence="4">Type II toxin-antitoxin system RelE/ParE family toxin</fullName>
    </recommendedName>
</protein>
<keyword evidence="1" id="KW-1277">Toxin-antitoxin system</keyword>
<dbReference type="InterPro" id="IPR052747">
    <property type="entry name" value="TA_system_RelE_toxin"/>
</dbReference>
<comment type="caution">
    <text evidence="2">The sequence shown here is derived from an EMBL/GenBank/DDBJ whole genome shotgun (WGS) entry which is preliminary data.</text>
</comment>
<keyword evidence="3" id="KW-1185">Reference proteome</keyword>
<name>A0A2N5DTN2_9GAMM</name>
<evidence type="ECO:0000313" key="3">
    <source>
        <dbReference type="Proteomes" id="UP000234240"/>
    </source>
</evidence>
<dbReference type="PANTHER" id="PTHR38813:SF1">
    <property type="entry name" value="TOXIN RELE1-RELATED"/>
    <property type="match status" value="1"/>
</dbReference>
<dbReference type="InterPro" id="IPR035093">
    <property type="entry name" value="RelE/ParE_toxin_dom_sf"/>
</dbReference>
<dbReference type="Proteomes" id="UP000234240">
    <property type="component" value="Unassembled WGS sequence"/>
</dbReference>
<dbReference type="PANTHER" id="PTHR38813">
    <property type="match status" value="1"/>
</dbReference>
<sequence length="86" mass="10056">MPNVKWTNKAQKQLRNIDSGDIEHVYEEGNALKNFPNVKKDIKALKGKGRKYRLRVGNYRLIFAWVKGDPVIIQIQAVLRRTSRTY</sequence>
<dbReference type="OrthoDB" id="5570653at2"/>
<dbReference type="AlphaFoldDB" id="A0A2N5DTN2"/>
<evidence type="ECO:0000313" key="2">
    <source>
        <dbReference type="EMBL" id="PLR29841.1"/>
    </source>
</evidence>
<dbReference type="Gene3D" id="3.30.2310.20">
    <property type="entry name" value="RelE-like"/>
    <property type="match status" value="1"/>
</dbReference>
<dbReference type="RefSeq" id="WP_101818548.1">
    <property type="nucleotide sequence ID" value="NZ_PJZF01000048.1"/>
</dbReference>
<dbReference type="EMBL" id="PJZF01000048">
    <property type="protein sequence ID" value="PLR29841.1"/>
    <property type="molecule type" value="Genomic_DNA"/>
</dbReference>
<organism evidence="2 3">
    <name type="scientific">Chimaeribacter californicus</name>
    <dbReference type="NCBI Taxonomy" id="2060067"/>
    <lineage>
        <taxon>Bacteria</taxon>
        <taxon>Pseudomonadati</taxon>
        <taxon>Pseudomonadota</taxon>
        <taxon>Gammaproteobacteria</taxon>
        <taxon>Enterobacterales</taxon>
        <taxon>Yersiniaceae</taxon>
        <taxon>Chimaeribacter</taxon>
    </lineage>
</organism>
<accession>A0A2N5DTN2</accession>